<dbReference type="InterPro" id="IPR036188">
    <property type="entry name" value="FAD/NAD-bd_sf"/>
</dbReference>
<accession>A0A8K0SXS4</accession>
<comment type="caution">
    <text evidence="1">The sequence shown here is derived from an EMBL/GenBank/DDBJ whole genome shotgun (WGS) entry which is preliminary data.</text>
</comment>
<dbReference type="InterPro" id="IPR051704">
    <property type="entry name" value="FAD_aromatic-hydroxylase"/>
</dbReference>
<dbReference type="PANTHER" id="PTHR46865:SF2">
    <property type="entry name" value="MONOOXYGENASE"/>
    <property type="match status" value="1"/>
</dbReference>
<evidence type="ECO:0000313" key="1">
    <source>
        <dbReference type="EMBL" id="KAH7324435.1"/>
    </source>
</evidence>
<proteinExistence type="predicted"/>
<dbReference type="PANTHER" id="PTHR46865">
    <property type="entry name" value="OXIDOREDUCTASE-RELATED"/>
    <property type="match status" value="1"/>
</dbReference>
<dbReference type="OrthoDB" id="655030at2759"/>
<dbReference type="Gene3D" id="3.50.50.60">
    <property type="entry name" value="FAD/NAD(P)-binding domain"/>
    <property type="match status" value="1"/>
</dbReference>
<organism evidence="1 2">
    <name type="scientific">Stachybotrys elegans</name>
    <dbReference type="NCBI Taxonomy" id="80388"/>
    <lineage>
        <taxon>Eukaryota</taxon>
        <taxon>Fungi</taxon>
        <taxon>Dikarya</taxon>
        <taxon>Ascomycota</taxon>
        <taxon>Pezizomycotina</taxon>
        <taxon>Sordariomycetes</taxon>
        <taxon>Hypocreomycetidae</taxon>
        <taxon>Hypocreales</taxon>
        <taxon>Stachybotryaceae</taxon>
        <taxon>Stachybotrys</taxon>
    </lineage>
</organism>
<dbReference type="SUPFAM" id="SSF51905">
    <property type="entry name" value="FAD/NAD(P)-binding domain"/>
    <property type="match status" value="1"/>
</dbReference>
<reference evidence="1" key="1">
    <citation type="journal article" date="2021" name="Nat. Commun.">
        <title>Genetic determinants of endophytism in the Arabidopsis root mycobiome.</title>
        <authorList>
            <person name="Mesny F."/>
            <person name="Miyauchi S."/>
            <person name="Thiergart T."/>
            <person name="Pickel B."/>
            <person name="Atanasova L."/>
            <person name="Karlsson M."/>
            <person name="Huettel B."/>
            <person name="Barry K.W."/>
            <person name="Haridas S."/>
            <person name="Chen C."/>
            <person name="Bauer D."/>
            <person name="Andreopoulos W."/>
            <person name="Pangilinan J."/>
            <person name="LaButti K."/>
            <person name="Riley R."/>
            <person name="Lipzen A."/>
            <person name="Clum A."/>
            <person name="Drula E."/>
            <person name="Henrissat B."/>
            <person name="Kohler A."/>
            <person name="Grigoriev I.V."/>
            <person name="Martin F.M."/>
            <person name="Hacquard S."/>
        </authorList>
    </citation>
    <scope>NUCLEOTIDE SEQUENCE</scope>
    <source>
        <strain evidence="1">MPI-CAGE-CH-0235</strain>
    </source>
</reference>
<dbReference type="Proteomes" id="UP000813444">
    <property type="component" value="Unassembled WGS sequence"/>
</dbReference>
<gene>
    <name evidence="1" type="ORF">B0I35DRAFT_475680</name>
</gene>
<sequence>MDAFREAIEQGDMPRRRFIASEFEGGGWKCGEAVRAMMHAKYFYANEHVQVKVPHLYKGRFVLVGDAGYGPGATGVGTSLALAGAYVLAGDVQVNQGNIAAALQGYESRMRPTIDDLWKAPPFLSSIIAPQTRWGLWVRNTIFSLVTRTGIIDLGQRYVAPAFGNAKNYPLPDYEGLGSKTASAMSQK</sequence>
<evidence type="ECO:0008006" key="3">
    <source>
        <dbReference type="Google" id="ProtNLM"/>
    </source>
</evidence>
<protein>
    <recommendedName>
        <fullName evidence="3">FAD-binding domain-containing protein</fullName>
    </recommendedName>
</protein>
<name>A0A8K0SXS4_9HYPO</name>
<keyword evidence="2" id="KW-1185">Reference proteome</keyword>
<dbReference type="AlphaFoldDB" id="A0A8K0SXS4"/>
<evidence type="ECO:0000313" key="2">
    <source>
        <dbReference type="Proteomes" id="UP000813444"/>
    </source>
</evidence>
<dbReference type="EMBL" id="JAGPNK010000003">
    <property type="protein sequence ID" value="KAH7324435.1"/>
    <property type="molecule type" value="Genomic_DNA"/>
</dbReference>